<protein>
    <submittedName>
        <fullName evidence="2">Uncharacterized protein</fullName>
    </submittedName>
</protein>
<dbReference type="EMBL" id="JACHIR010000003">
    <property type="protein sequence ID" value="MBB5897440.1"/>
    <property type="molecule type" value="Genomic_DNA"/>
</dbReference>
<proteinExistence type="predicted"/>
<organism evidence="2 3">
    <name type="scientific">Kutzneria kofuensis</name>
    <dbReference type="NCBI Taxonomy" id="103725"/>
    <lineage>
        <taxon>Bacteria</taxon>
        <taxon>Bacillati</taxon>
        <taxon>Actinomycetota</taxon>
        <taxon>Actinomycetes</taxon>
        <taxon>Pseudonocardiales</taxon>
        <taxon>Pseudonocardiaceae</taxon>
        <taxon>Kutzneria</taxon>
    </lineage>
</organism>
<dbReference type="AlphaFoldDB" id="A0A7W9NLU9"/>
<feature type="compositionally biased region" description="Polar residues" evidence="1">
    <location>
        <begin position="33"/>
        <end position="43"/>
    </location>
</feature>
<accession>A0A7W9NLU9</accession>
<feature type="region of interest" description="Disordered" evidence="1">
    <location>
        <begin position="22"/>
        <end position="66"/>
    </location>
</feature>
<evidence type="ECO:0000256" key="1">
    <source>
        <dbReference type="SAM" id="MobiDB-lite"/>
    </source>
</evidence>
<dbReference type="RefSeq" id="WP_184869918.1">
    <property type="nucleotide sequence ID" value="NZ_BAAAWY010000043.1"/>
</dbReference>
<comment type="caution">
    <text evidence="2">The sequence shown here is derived from an EMBL/GenBank/DDBJ whole genome shotgun (WGS) entry which is preliminary data.</text>
</comment>
<evidence type="ECO:0000313" key="3">
    <source>
        <dbReference type="Proteomes" id="UP000585638"/>
    </source>
</evidence>
<reference evidence="2 3" key="1">
    <citation type="submission" date="2020-08" db="EMBL/GenBank/DDBJ databases">
        <title>Sequencing the genomes of 1000 actinobacteria strains.</title>
        <authorList>
            <person name="Klenk H.-P."/>
        </authorList>
    </citation>
    <scope>NUCLEOTIDE SEQUENCE [LARGE SCALE GENOMIC DNA]</scope>
    <source>
        <strain evidence="2 3">DSM 43851</strain>
    </source>
</reference>
<name>A0A7W9NLU9_9PSEU</name>
<keyword evidence="3" id="KW-1185">Reference proteome</keyword>
<gene>
    <name evidence="2" type="ORF">BJ998_008699</name>
</gene>
<evidence type="ECO:0000313" key="2">
    <source>
        <dbReference type="EMBL" id="MBB5897440.1"/>
    </source>
</evidence>
<dbReference type="Proteomes" id="UP000585638">
    <property type="component" value="Unassembled WGS sequence"/>
</dbReference>
<sequence length="66" mass="6938">MAHVNKGIQMFGGTINADNIAVGDNAHAESTESEPGTTRNTVNGDPHTVIQAGRIDSITYADPDDE</sequence>